<proteinExistence type="predicted"/>
<evidence type="ECO:0000256" key="1">
    <source>
        <dbReference type="SAM" id="MobiDB-lite"/>
    </source>
</evidence>
<feature type="region of interest" description="Disordered" evidence="1">
    <location>
        <begin position="166"/>
        <end position="305"/>
    </location>
</feature>
<dbReference type="Proteomes" id="UP000335636">
    <property type="component" value="Unassembled WGS sequence"/>
</dbReference>
<accession>A0A5E4AZL9</accession>
<organism evidence="3 4">
    <name type="scientific">Marmota monax</name>
    <name type="common">Woodchuck</name>
    <dbReference type="NCBI Taxonomy" id="9995"/>
    <lineage>
        <taxon>Eukaryota</taxon>
        <taxon>Metazoa</taxon>
        <taxon>Chordata</taxon>
        <taxon>Craniata</taxon>
        <taxon>Vertebrata</taxon>
        <taxon>Euteleostomi</taxon>
        <taxon>Mammalia</taxon>
        <taxon>Eutheria</taxon>
        <taxon>Euarchontoglires</taxon>
        <taxon>Glires</taxon>
        <taxon>Rodentia</taxon>
        <taxon>Sciuromorpha</taxon>
        <taxon>Sciuridae</taxon>
        <taxon>Xerinae</taxon>
        <taxon>Marmotini</taxon>
        <taxon>Marmota</taxon>
    </lineage>
</organism>
<gene>
    <name evidence="3" type="ORF">MONAX_5E025011</name>
</gene>
<protein>
    <submittedName>
        <fullName evidence="3">Uncharacterized protein</fullName>
    </submittedName>
</protein>
<evidence type="ECO:0000313" key="3">
    <source>
        <dbReference type="EMBL" id="VTJ62211.1"/>
    </source>
</evidence>
<keyword evidence="2" id="KW-0732">Signal</keyword>
<reference evidence="3" key="1">
    <citation type="submission" date="2019-04" db="EMBL/GenBank/DDBJ databases">
        <authorList>
            <person name="Alioto T."/>
            <person name="Alioto T."/>
        </authorList>
    </citation>
    <scope>NUCLEOTIDE SEQUENCE [LARGE SCALE GENOMIC DNA]</scope>
</reference>
<dbReference type="EMBL" id="CABDUW010000192">
    <property type="protein sequence ID" value="VTJ62211.1"/>
    <property type="molecule type" value="Genomic_DNA"/>
</dbReference>
<name>A0A5E4AZL9_MARMO</name>
<feature type="chain" id="PRO_5023029588" evidence="2">
    <location>
        <begin position="20"/>
        <end position="413"/>
    </location>
</feature>
<feature type="signal peptide" evidence="2">
    <location>
        <begin position="1"/>
        <end position="19"/>
    </location>
</feature>
<evidence type="ECO:0000256" key="2">
    <source>
        <dbReference type="SAM" id="SignalP"/>
    </source>
</evidence>
<comment type="caution">
    <text evidence="3">The sequence shown here is derived from an EMBL/GenBank/DDBJ whole genome shotgun (WGS) entry which is preliminary data.</text>
</comment>
<dbReference type="AlphaFoldDB" id="A0A5E4AZL9"/>
<feature type="compositionally biased region" description="Polar residues" evidence="1">
    <location>
        <begin position="282"/>
        <end position="291"/>
    </location>
</feature>
<evidence type="ECO:0000313" key="4">
    <source>
        <dbReference type="Proteomes" id="UP000335636"/>
    </source>
</evidence>
<keyword evidence="4" id="KW-1185">Reference proteome</keyword>
<sequence length="413" mass="41523">MGTWAFLAALFLLCLTSESLQGGFGSPNGYRQGYGTSSGLGAGTGGSVKPQRPGYGNRYRLGAGPIPGAAAQPGFGAGMKPQKPGYGTRMAAGAFPGVGALPGSAVLSGFGAGFGWGGKLQKPEFGVRNGLGAVAFPGAGAQPGYGGGMKAQKSGLTVQNRFTTGFGGVMKPQKPGYGNRNGMGAGLGPAAPNGHGPGCGGGAKPQKSGPPAQSVYGAGIGEGTQPQKPGYTPGNGQELPPGYGNGNGLSTQPGPCSGGVIPLLLPRPPTPGVPSDKGGGWSQESQPSPLVQNGKFPGFGGGDLQLQEVGEPSWPDPQVELASPLWRAPYYSSLVSAAFLIFLHIFATCCAIMVAGTVSDPVSGEGLSEVMGEEGAALEAAQREVRGFQRQQPEFEVALLFLDEDGGRDQAVE</sequence>